<organism evidence="2 3">
    <name type="scientific">Periconia digitata</name>
    <dbReference type="NCBI Taxonomy" id="1303443"/>
    <lineage>
        <taxon>Eukaryota</taxon>
        <taxon>Fungi</taxon>
        <taxon>Dikarya</taxon>
        <taxon>Ascomycota</taxon>
        <taxon>Pezizomycotina</taxon>
        <taxon>Dothideomycetes</taxon>
        <taxon>Pleosporomycetidae</taxon>
        <taxon>Pleosporales</taxon>
        <taxon>Massarineae</taxon>
        <taxon>Periconiaceae</taxon>
        <taxon>Periconia</taxon>
    </lineage>
</organism>
<accession>A0A9W4XLX0</accession>
<gene>
    <name evidence="2" type="ORF">PDIGIT_LOCUS9905</name>
</gene>
<dbReference type="AlphaFoldDB" id="A0A9W4XLX0"/>
<reference evidence="2" key="1">
    <citation type="submission" date="2023-01" db="EMBL/GenBank/DDBJ databases">
        <authorList>
            <person name="Van Ghelder C."/>
            <person name="Rancurel C."/>
        </authorList>
    </citation>
    <scope>NUCLEOTIDE SEQUENCE</scope>
    <source>
        <strain evidence="2">CNCM I-4278</strain>
    </source>
</reference>
<evidence type="ECO:0000313" key="2">
    <source>
        <dbReference type="EMBL" id="CAI6336799.1"/>
    </source>
</evidence>
<evidence type="ECO:0000256" key="1">
    <source>
        <dbReference type="SAM" id="MobiDB-lite"/>
    </source>
</evidence>
<sequence length="66" mass="7552">MSAIIDIKLGPGDRFNKSDKNGAHSSTRNNSAIQERFMTLCTIESQPSMIWHFGYFAPDSLERRYI</sequence>
<feature type="region of interest" description="Disordered" evidence="1">
    <location>
        <begin position="1"/>
        <end position="30"/>
    </location>
</feature>
<evidence type="ECO:0000313" key="3">
    <source>
        <dbReference type="Proteomes" id="UP001152607"/>
    </source>
</evidence>
<comment type="caution">
    <text evidence="2">The sequence shown here is derived from an EMBL/GenBank/DDBJ whole genome shotgun (WGS) entry which is preliminary data.</text>
</comment>
<dbReference type="Proteomes" id="UP001152607">
    <property type="component" value="Unassembled WGS sequence"/>
</dbReference>
<name>A0A9W4XLX0_9PLEO</name>
<dbReference type="EMBL" id="CAOQHR010000007">
    <property type="protein sequence ID" value="CAI6336799.1"/>
    <property type="molecule type" value="Genomic_DNA"/>
</dbReference>
<keyword evidence="3" id="KW-1185">Reference proteome</keyword>
<protein>
    <submittedName>
        <fullName evidence="2">Uncharacterized protein</fullName>
    </submittedName>
</protein>
<proteinExistence type="predicted"/>